<feature type="active site" description="Proton acceptor" evidence="6">
    <location>
        <position position="312"/>
    </location>
</feature>
<dbReference type="OrthoDB" id="9772590at2"/>
<evidence type="ECO:0000256" key="1">
    <source>
        <dbReference type="ARBA" id="ARBA00007983"/>
    </source>
</evidence>
<evidence type="ECO:0000256" key="2">
    <source>
        <dbReference type="ARBA" id="ARBA00022723"/>
    </source>
</evidence>
<evidence type="ECO:0000256" key="8">
    <source>
        <dbReference type="RuleBase" id="RU000672"/>
    </source>
</evidence>
<dbReference type="InterPro" id="IPR015800">
    <property type="entry name" value="Cu_amine_oxidase_N2"/>
</dbReference>
<dbReference type="PANTHER" id="PTHR10638:SF41">
    <property type="entry name" value="AMINE OXIDASE"/>
    <property type="match status" value="1"/>
</dbReference>
<feature type="domain" description="Copper amine oxidase N3-terminal" evidence="12">
    <location>
        <begin position="110"/>
        <end position="204"/>
    </location>
</feature>
<keyword evidence="9" id="KW-0732">Signal</keyword>
<dbReference type="InterPro" id="IPR016182">
    <property type="entry name" value="Cu_amine_oxidase_N-reg"/>
</dbReference>
<dbReference type="GO" id="GO:0008131">
    <property type="term" value="F:primary methylamine oxidase activity"/>
    <property type="evidence" value="ECO:0007669"/>
    <property type="project" value="InterPro"/>
</dbReference>
<evidence type="ECO:0000256" key="5">
    <source>
        <dbReference type="ARBA" id="ARBA00023008"/>
    </source>
</evidence>
<feature type="signal peptide" evidence="9">
    <location>
        <begin position="1"/>
        <end position="21"/>
    </location>
</feature>
<evidence type="ECO:0000256" key="9">
    <source>
        <dbReference type="SAM" id="SignalP"/>
    </source>
</evidence>
<dbReference type="Pfam" id="PF01179">
    <property type="entry name" value="Cu_amine_oxid"/>
    <property type="match status" value="1"/>
</dbReference>
<evidence type="ECO:0000313" key="13">
    <source>
        <dbReference type="EMBL" id="PHP28074.1"/>
    </source>
</evidence>
<dbReference type="Gene3D" id="2.70.98.20">
    <property type="entry name" value="Copper amine oxidase, catalytic domain"/>
    <property type="match status" value="1"/>
</dbReference>
<evidence type="ECO:0000313" key="14">
    <source>
        <dbReference type="Proteomes" id="UP000221860"/>
    </source>
</evidence>
<dbReference type="PANTHER" id="PTHR10638">
    <property type="entry name" value="COPPER AMINE OXIDASE"/>
    <property type="match status" value="1"/>
</dbReference>
<dbReference type="InterPro" id="IPR036460">
    <property type="entry name" value="Cu_amine_oxidase_C_sf"/>
</dbReference>
<dbReference type="GO" id="GO:0048038">
    <property type="term" value="F:quinone binding"/>
    <property type="evidence" value="ECO:0007669"/>
    <property type="project" value="InterPro"/>
</dbReference>
<proteinExistence type="inferred from homology"/>
<evidence type="ECO:0000259" key="10">
    <source>
        <dbReference type="Pfam" id="PF01179"/>
    </source>
</evidence>
<dbReference type="PROSITE" id="PS01165">
    <property type="entry name" value="COPPER_AMINE_OXID_2"/>
    <property type="match status" value="1"/>
</dbReference>
<reference evidence="13 14" key="1">
    <citation type="submission" date="2017-08" db="EMBL/GenBank/DDBJ databases">
        <title>Draft Genome Sequence of Loktanella cinnabarina Strain XM1, Isolated from Coastal Surface Water.</title>
        <authorList>
            <person name="Ma R."/>
            <person name="Wang J."/>
            <person name="Wang Q."/>
            <person name="Ma Z."/>
            <person name="Li J."/>
            <person name="Chen L."/>
        </authorList>
    </citation>
    <scope>NUCLEOTIDE SEQUENCE [LARGE SCALE GENOMIC DNA]</scope>
    <source>
        <strain evidence="13 14">XM1</strain>
    </source>
</reference>
<dbReference type="InterPro" id="IPR000269">
    <property type="entry name" value="Cu_amine_oxidase"/>
</dbReference>
<comment type="cofactor">
    <cofactor evidence="8">
        <name>Cu cation</name>
        <dbReference type="ChEBI" id="CHEBI:23378"/>
    </cofactor>
    <text evidence="8">Contains 1 topaquinone per subunit.</text>
</comment>
<dbReference type="Gene3D" id="3.10.450.40">
    <property type="match status" value="2"/>
</dbReference>
<accession>A0A2G1MHA2</accession>
<keyword evidence="2 8" id="KW-0479">Metal-binding</keyword>
<dbReference type="Pfam" id="PF02728">
    <property type="entry name" value="Cu_amine_oxidN3"/>
    <property type="match status" value="1"/>
</dbReference>
<evidence type="ECO:0000259" key="11">
    <source>
        <dbReference type="Pfam" id="PF02727"/>
    </source>
</evidence>
<protein>
    <recommendedName>
        <fullName evidence="8">Amine oxidase</fullName>
        <ecNumber evidence="8">1.4.3.-</ecNumber>
    </recommendedName>
</protein>
<dbReference type="Pfam" id="PF02727">
    <property type="entry name" value="Cu_amine_oxidN2"/>
    <property type="match status" value="1"/>
</dbReference>
<dbReference type="InterPro" id="IPR049947">
    <property type="entry name" value="Cu_Am_Ox_Cu-bd"/>
</dbReference>
<dbReference type="GO" id="GO:0009308">
    <property type="term" value="P:amine metabolic process"/>
    <property type="evidence" value="ECO:0007669"/>
    <property type="project" value="UniProtKB-UniRule"/>
</dbReference>
<dbReference type="SUPFAM" id="SSF54416">
    <property type="entry name" value="Amine oxidase N-terminal region"/>
    <property type="match status" value="2"/>
</dbReference>
<feature type="domain" description="Copper amine oxidase N2-terminal" evidence="11">
    <location>
        <begin position="23"/>
        <end position="106"/>
    </location>
</feature>
<keyword evidence="4 8" id="KW-0560">Oxidoreductase</keyword>
<comment type="caution">
    <text evidence="13">The sequence shown here is derived from an EMBL/GenBank/DDBJ whole genome shotgun (WGS) entry which is preliminary data.</text>
</comment>
<evidence type="ECO:0000259" key="12">
    <source>
        <dbReference type="Pfam" id="PF02728"/>
    </source>
</evidence>
<name>A0A2G1MHA2_9RHOB</name>
<evidence type="ECO:0000256" key="3">
    <source>
        <dbReference type="ARBA" id="ARBA00022772"/>
    </source>
</evidence>
<dbReference type="GO" id="GO:0005507">
    <property type="term" value="F:copper ion binding"/>
    <property type="evidence" value="ECO:0007669"/>
    <property type="project" value="InterPro"/>
</dbReference>
<comment type="similarity">
    <text evidence="1 8">Belongs to the copper/topaquinone oxidase family.</text>
</comment>
<keyword evidence="5 8" id="KW-0186">Copper</keyword>
<evidence type="ECO:0000256" key="7">
    <source>
        <dbReference type="PIRSR" id="PIRSR600269-51"/>
    </source>
</evidence>
<dbReference type="SUPFAM" id="SSF49998">
    <property type="entry name" value="Amine oxidase catalytic domain"/>
    <property type="match status" value="1"/>
</dbReference>
<feature type="modified residue" description="2',4',5'-topaquinone" evidence="7">
    <location>
        <position position="403"/>
    </location>
</feature>
<feature type="chain" id="PRO_5013901401" description="Amine oxidase" evidence="9">
    <location>
        <begin position="22"/>
        <end position="664"/>
    </location>
</feature>
<evidence type="ECO:0000256" key="6">
    <source>
        <dbReference type="PIRSR" id="PIRSR600269-50"/>
    </source>
</evidence>
<dbReference type="Proteomes" id="UP000221860">
    <property type="component" value="Unassembled WGS sequence"/>
</dbReference>
<feature type="active site" description="Schiff-base intermediate with substrate; via topaquinone" evidence="6">
    <location>
        <position position="403"/>
    </location>
</feature>
<dbReference type="EC" id="1.4.3.-" evidence="8"/>
<keyword evidence="3 6" id="KW-0801">TPQ</keyword>
<gene>
    <name evidence="13" type="ORF">CJ301_07655</name>
</gene>
<organism evidence="13 14">
    <name type="scientific">Limimaricola cinnabarinus</name>
    <dbReference type="NCBI Taxonomy" id="1125964"/>
    <lineage>
        <taxon>Bacteria</taxon>
        <taxon>Pseudomonadati</taxon>
        <taxon>Pseudomonadota</taxon>
        <taxon>Alphaproteobacteria</taxon>
        <taxon>Rhodobacterales</taxon>
        <taxon>Paracoccaceae</taxon>
        <taxon>Limimaricola</taxon>
    </lineage>
</organism>
<dbReference type="EMBL" id="NQWH01000009">
    <property type="protein sequence ID" value="PHP28074.1"/>
    <property type="molecule type" value="Genomic_DNA"/>
</dbReference>
<feature type="domain" description="Copper amine oxidase catalytic" evidence="10">
    <location>
        <begin position="237"/>
        <end position="655"/>
    </location>
</feature>
<keyword evidence="14" id="KW-1185">Reference proteome</keyword>
<dbReference type="InterPro" id="IPR015798">
    <property type="entry name" value="Cu_amine_oxidase_C"/>
</dbReference>
<dbReference type="InterPro" id="IPR015802">
    <property type="entry name" value="Cu_amine_oxidase_N3"/>
</dbReference>
<evidence type="ECO:0000256" key="4">
    <source>
        <dbReference type="ARBA" id="ARBA00023002"/>
    </source>
</evidence>
<comment type="PTM">
    <text evidence="7 8">Topaquinone (TPQ) is generated by copper-dependent autoxidation of a specific tyrosyl residue.</text>
</comment>
<dbReference type="AlphaFoldDB" id="A0A2G1MHA2"/>
<sequence>MTGRVSGLALACAAAFPAALAAHPLDGLTAEEMIEVTRILSEAGHTGPDSRYPLIELREPEKQVVLDWQEGDPEPRAAVVNVVTKEGVHKGIVDIAEGEVTSWETMDGEPMLLVEEFIGAMDLVLSHPEFLAGLEKRGLTADEMFCLPLTAGAFGDESEDGRRLMKVPCYVLGGSSNFYAKPVEGLYATVDLRMNEVVEVLDTGVLPLPEDGWGYTEEEISERSDMELRPETAPVVMRQEGGPNYTVEDGRIDWDIWSFRWRVDKRPGVVLSNIQADVGEGPREILYQAHLSEVFVPYMDPSEGWYWRTYMDSGEYGFGIFMTPLRAGVDCPANATFLPALVHADDGSPMEIPDAVCIFERDIGDPAWRHFEIFAQTEDEAVPTEGRGATELVVRSASEVGNYDYLIDYRFDQAGRMKVMVGSTGLDAVKGVAARDMMAETAEEETRYGTLIAPNLVAPNHDHFFNFRLDFDIDGQANSFMRTAIVAAEAPSDVPRRSLWVTRQEMPQTEGEARYKINPQTPAMYHVGNMGVTSGLGHHPSYMIAPGDSVAYSPLDTANDPPAMRNPYIDYTMHVTPYDRDERYAGGEFAFQSDGTDTIAAWMEQDDSIANTDIVTWYTMGFHHIPRMEDWPVMPLMWKGITLAPFNFFDHNPAITLRAPGKQP</sequence>